<dbReference type="GO" id="GO:0008081">
    <property type="term" value="F:phosphoric diester hydrolase activity"/>
    <property type="evidence" value="ECO:0007669"/>
    <property type="project" value="TreeGrafter"/>
</dbReference>
<dbReference type="AlphaFoldDB" id="A0A397UDE6"/>
<name>A0A397UDE6_9GLOM</name>
<dbReference type="GO" id="GO:0003906">
    <property type="term" value="F:DNA-(apurinic or apyrimidinic site) endonuclease activity"/>
    <property type="evidence" value="ECO:0007669"/>
    <property type="project" value="TreeGrafter"/>
</dbReference>
<dbReference type="EMBL" id="QKWP01001701">
    <property type="protein sequence ID" value="RIB07188.1"/>
    <property type="molecule type" value="Genomic_DNA"/>
</dbReference>
<dbReference type="PANTHER" id="PTHR21445:SF0">
    <property type="entry name" value="APURINIC-APYRIMIDINIC ENDONUCLEASE"/>
    <property type="match status" value="1"/>
</dbReference>
<dbReference type="OrthoDB" id="2444474at2759"/>
<dbReference type="Proteomes" id="UP000266673">
    <property type="component" value="Unassembled WGS sequence"/>
</dbReference>
<keyword evidence="3" id="KW-1185">Reference proteome</keyword>
<organism evidence="2 3">
    <name type="scientific">Gigaspora rosea</name>
    <dbReference type="NCBI Taxonomy" id="44941"/>
    <lineage>
        <taxon>Eukaryota</taxon>
        <taxon>Fungi</taxon>
        <taxon>Fungi incertae sedis</taxon>
        <taxon>Mucoromycota</taxon>
        <taxon>Glomeromycotina</taxon>
        <taxon>Glomeromycetes</taxon>
        <taxon>Diversisporales</taxon>
        <taxon>Gigasporaceae</taxon>
        <taxon>Gigaspora</taxon>
    </lineage>
</organism>
<dbReference type="GO" id="GO:0006284">
    <property type="term" value="P:base-excision repair"/>
    <property type="evidence" value="ECO:0007669"/>
    <property type="project" value="TreeGrafter"/>
</dbReference>
<dbReference type="GO" id="GO:0008270">
    <property type="term" value="F:zinc ion binding"/>
    <property type="evidence" value="ECO:0007669"/>
    <property type="project" value="InterPro"/>
</dbReference>
<dbReference type="Pfam" id="PF01261">
    <property type="entry name" value="AP_endonuc_2"/>
    <property type="match status" value="1"/>
</dbReference>
<evidence type="ECO:0000313" key="2">
    <source>
        <dbReference type="EMBL" id="RIB07188.1"/>
    </source>
</evidence>
<feature type="non-terminal residue" evidence="2">
    <location>
        <position position="548"/>
    </location>
</feature>
<evidence type="ECO:0000259" key="1">
    <source>
        <dbReference type="Pfam" id="PF01261"/>
    </source>
</evidence>
<dbReference type="SUPFAM" id="SSF51658">
    <property type="entry name" value="Xylose isomerase-like"/>
    <property type="match status" value="1"/>
</dbReference>
<dbReference type="InterPro" id="IPR013022">
    <property type="entry name" value="Xyl_isomerase-like_TIM-brl"/>
</dbReference>
<keyword evidence="2" id="KW-0413">Isomerase</keyword>
<reference evidence="2 3" key="1">
    <citation type="submission" date="2018-06" db="EMBL/GenBank/DDBJ databases">
        <title>Comparative genomics reveals the genomic features of Rhizophagus irregularis, R. cerebriforme, R. diaphanum and Gigaspora rosea, and their symbiotic lifestyle signature.</title>
        <authorList>
            <person name="Morin E."/>
            <person name="San Clemente H."/>
            <person name="Chen E.C.H."/>
            <person name="De La Providencia I."/>
            <person name="Hainaut M."/>
            <person name="Kuo A."/>
            <person name="Kohler A."/>
            <person name="Murat C."/>
            <person name="Tang N."/>
            <person name="Roy S."/>
            <person name="Loubradou J."/>
            <person name="Henrissat B."/>
            <person name="Grigoriev I.V."/>
            <person name="Corradi N."/>
            <person name="Roux C."/>
            <person name="Martin F.M."/>
        </authorList>
    </citation>
    <scope>NUCLEOTIDE SEQUENCE [LARGE SCALE GENOMIC DNA]</scope>
    <source>
        <strain evidence="2 3">DAOM 194757</strain>
    </source>
</reference>
<dbReference type="STRING" id="44941.A0A397UDE6"/>
<dbReference type="GO" id="GO:0016853">
    <property type="term" value="F:isomerase activity"/>
    <property type="evidence" value="ECO:0007669"/>
    <property type="project" value="UniProtKB-KW"/>
</dbReference>
<comment type="caution">
    <text evidence="2">The sequence shown here is derived from an EMBL/GenBank/DDBJ whole genome shotgun (WGS) entry which is preliminary data.</text>
</comment>
<gene>
    <name evidence="2" type="ORF">C2G38_2215205</name>
</gene>
<dbReference type="PANTHER" id="PTHR21445">
    <property type="entry name" value="ENDONUCLEASE IV ENDODEOXYRIBONUCLEASE IV"/>
    <property type="match status" value="1"/>
</dbReference>
<dbReference type="GO" id="GO:0003677">
    <property type="term" value="F:DNA binding"/>
    <property type="evidence" value="ECO:0007669"/>
    <property type="project" value="InterPro"/>
</dbReference>
<dbReference type="InterPro" id="IPR036237">
    <property type="entry name" value="Xyl_isomerase-like_sf"/>
</dbReference>
<accession>A0A397UDE6</accession>
<sequence length="548" mass="62922">MLASNIDMLTKALYFQQRRECTNLELAPVNFEQMIETINPGLKGFFNSMPEAIIPKERSAYSISEAKKSIVGLCYLIASLRNKFVNQHKLEVGLYLRASGATWEAIDTMSSLGYSACAKTVDIYQKKIQKEHSAKIGNYFLEYNNFHVYNIDDYHSIHENRRPDTVSTSTANHFTTWVAKLIIECPSVPLVSNGKLQGRIVSNNSNNFDPIELLTIHSYADNIEERKEERSIKGLQLLGFKKQNLHSVQDYVTLYMRTLPALRSSFPQQIEPFLSILGPLHVSLNSREQNSHEMAGQKSKTKLLKNLDEHAKTLIQIFLKYENNSVKEGKPDQVEDMNIIEGNKEIGLKMVLHFNMGLFINDPLYKHDNGEKKVNWKITRILQELKRAEKMNIKWAVLYLGTKLDRERKDVIENINYILKKIQEKGLDTGILLENSASTNCFGSSLADLMDILNSIDQELRYRNKNKTKKRIAICWDTQHYWAAGQGKSVHEYHNTLEMYGHEIMLAHTNNNPQEAIFGRGMDKHAHILDPTATLTQDVFKAIMKHKE</sequence>
<dbReference type="InterPro" id="IPR001719">
    <property type="entry name" value="AP_endonuc_2"/>
</dbReference>
<dbReference type="Gene3D" id="3.20.20.150">
    <property type="entry name" value="Divalent-metal-dependent TIM barrel enzymes"/>
    <property type="match status" value="1"/>
</dbReference>
<feature type="domain" description="Xylose isomerase-like TIM barrel" evidence="1">
    <location>
        <begin position="371"/>
        <end position="516"/>
    </location>
</feature>
<evidence type="ECO:0000313" key="3">
    <source>
        <dbReference type="Proteomes" id="UP000266673"/>
    </source>
</evidence>
<protein>
    <submittedName>
        <fullName evidence="2">Xylose isomerase-like protein</fullName>
    </submittedName>
</protein>
<proteinExistence type="predicted"/>